<dbReference type="PANTHER" id="PTHR24062">
    <property type="entry name" value="VOMERONASAL TYPE-1 RECEPTOR"/>
    <property type="match status" value="1"/>
</dbReference>
<feature type="transmembrane region" description="Helical" evidence="12">
    <location>
        <begin position="123"/>
        <end position="148"/>
    </location>
</feature>
<dbReference type="Ensembl" id="ENSOCUT00000022725.2">
    <property type="protein sequence ID" value="ENSOCUP00000025022.2"/>
    <property type="gene ID" value="ENSOCUG00000023098.2"/>
</dbReference>
<feature type="transmembrane region" description="Helical" evidence="12">
    <location>
        <begin position="184"/>
        <end position="202"/>
    </location>
</feature>
<evidence type="ECO:0000256" key="2">
    <source>
        <dbReference type="ARBA" id="ARBA00010663"/>
    </source>
</evidence>
<proteinExistence type="inferred from homology"/>
<keyword evidence="3 12" id="KW-1003">Cell membrane</keyword>
<keyword evidence="9" id="KW-1015">Disulfide bond</keyword>
<dbReference type="GO" id="GO:0007606">
    <property type="term" value="P:sensory perception of chemical stimulus"/>
    <property type="evidence" value="ECO:0007669"/>
    <property type="project" value="UniProtKB-ARBA"/>
</dbReference>
<name>G1U6H8_RABIT</name>
<dbReference type="InterPro" id="IPR004072">
    <property type="entry name" value="Vmron_rcpt_1"/>
</dbReference>
<dbReference type="eggNOG" id="ENOG502SNRJ">
    <property type="taxonomic scope" value="Eukaryota"/>
</dbReference>
<evidence type="ECO:0000256" key="5">
    <source>
        <dbReference type="ARBA" id="ARBA00022692"/>
    </source>
</evidence>
<evidence type="ECO:0000256" key="11">
    <source>
        <dbReference type="ARBA" id="ARBA00023224"/>
    </source>
</evidence>
<reference evidence="14" key="3">
    <citation type="submission" date="2025-09" db="UniProtKB">
        <authorList>
            <consortium name="Ensembl"/>
        </authorList>
    </citation>
    <scope>IDENTIFICATION</scope>
    <source>
        <strain evidence="14">Thorbecke</strain>
    </source>
</reference>
<evidence type="ECO:0000256" key="3">
    <source>
        <dbReference type="ARBA" id="ARBA00022475"/>
    </source>
</evidence>
<evidence type="ECO:0000256" key="4">
    <source>
        <dbReference type="ARBA" id="ARBA00022507"/>
    </source>
</evidence>
<dbReference type="InterPro" id="IPR017452">
    <property type="entry name" value="GPCR_Rhodpsn_7TM"/>
</dbReference>
<dbReference type="AlphaFoldDB" id="G1U6H8"/>
<keyword evidence="7 12" id="KW-0297">G-protein coupled receptor</keyword>
<evidence type="ECO:0000259" key="13">
    <source>
        <dbReference type="PROSITE" id="PS50262"/>
    </source>
</evidence>
<dbReference type="KEGG" id="ocu:100310979"/>
<comment type="similarity">
    <text evidence="2 12">Belongs to the G-protein coupled receptor 1 family.</text>
</comment>
<feature type="domain" description="G-protein coupled receptors family 1 profile" evidence="13">
    <location>
        <begin position="18"/>
        <end position="280"/>
    </location>
</feature>
<evidence type="ECO:0000256" key="7">
    <source>
        <dbReference type="ARBA" id="ARBA00023040"/>
    </source>
</evidence>
<dbReference type="CTD" id="100310979"/>
<feature type="transmembrane region" description="Helical" evidence="12">
    <location>
        <begin position="7"/>
        <end position="28"/>
    </location>
</feature>
<feature type="transmembrane region" description="Helical" evidence="12">
    <location>
        <begin position="229"/>
        <end position="255"/>
    </location>
</feature>
<evidence type="ECO:0000256" key="6">
    <source>
        <dbReference type="ARBA" id="ARBA00022989"/>
    </source>
</evidence>
<dbReference type="FunCoup" id="G1U6H8">
    <property type="interactions" value="45"/>
</dbReference>
<gene>
    <name evidence="14" type="primary">ORYCUNV1R1512</name>
</gene>
<organism evidence="14 15">
    <name type="scientific">Oryctolagus cuniculus</name>
    <name type="common">Rabbit</name>
    <dbReference type="NCBI Taxonomy" id="9986"/>
    <lineage>
        <taxon>Eukaryota</taxon>
        <taxon>Metazoa</taxon>
        <taxon>Chordata</taxon>
        <taxon>Craniata</taxon>
        <taxon>Vertebrata</taxon>
        <taxon>Euteleostomi</taxon>
        <taxon>Mammalia</taxon>
        <taxon>Eutheria</taxon>
        <taxon>Euarchontoglires</taxon>
        <taxon>Glires</taxon>
        <taxon>Lagomorpha</taxon>
        <taxon>Leporidae</taxon>
        <taxon>Oryctolagus</taxon>
    </lineage>
</organism>
<dbReference type="EMBL" id="AAGW02067004">
    <property type="status" value="NOT_ANNOTATED_CDS"/>
    <property type="molecule type" value="Genomic_DNA"/>
</dbReference>
<evidence type="ECO:0000313" key="14">
    <source>
        <dbReference type="Ensembl" id="ENSOCUP00000025022.2"/>
    </source>
</evidence>
<dbReference type="Pfam" id="PF03402">
    <property type="entry name" value="V1R"/>
    <property type="match status" value="1"/>
</dbReference>
<keyword evidence="6 12" id="KW-1133">Transmembrane helix</keyword>
<feature type="transmembrane region" description="Helical" evidence="12">
    <location>
        <begin position="48"/>
        <end position="69"/>
    </location>
</feature>
<dbReference type="HOGENOM" id="CLU_058641_0_0_1"/>
<dbReference type="GeneID" id="100310979"/>
<evidence type="ECO:0000256" key="1">
    <source>
        <dbReference type="ARBA" id="ARBA00004651"/>
    </source>
</evidence>
<evidence type="ECO:0000313" key="15">
    <source>
        <dbReference type="Proteomes" id="UP000001811"/>
    </source>
</evidence>
<dbReference type="PaxDb" id="9986-ENSOCUP00000025022"/>
<dbReference type="OrthoDB" id="9606139at2759"/>
<evidence type="ECO:0000256" key="10">
    <source>
        <dbReference type="ARBA" id="ARBA00023170"/>
    </source>
</evidence>
<comment type="subcellular location">
    <subcellularLocation>
        <location evidence="1 12">Cell membrane</location>
        <topology evidence="1 12">Multi-pass membrane protein</topology>
    </subcellularLocation>
</comment>
<feature type="transmembrane region" description="Helical" evidence="12">
    <location>
        <begin position="267"/>
        <end position="283"/>
    </location>
</feature>
<keyword evidence="15" id="KW-1185">Reference proteome</keyword>
<dbReference type="GO" id="GO:0005886">
    <property type="term" value="C:plasma membrane"/>
    <property type="evidence" value="ECO:0007669"/>
    <property type="project" value="UniProtKB-SubCell"/>
</dbReference>
<dbReference type="PRINTS" id="PR01534">
    <property type="entry name" value="VOMERONASL1R"/>
</dbReference>
<keyword evidence="4 12" id="KW-0589">Pheromone response</keyword>
<dbReference type="GO" id="GO:0016503">
    <property type="term" value="F:pheromone receptor activity"/>
    <property type="evidence" value="ECO:0007669"/>
    <property type="project" value="InterPro"/>
</dbReference>
<reference evidence="14 15" key="1">
    <citation type="journal article" date="2011" name="Nature">
        <title>A high-resolution map of human evolutionary constraint using 29 mammals.</title>
        <authorList>
            <person name="Lindblad-Toh K."/>
            <person name="Garber M."/>
            <person name="Zuk O."/>
            <person name="Lin M.F."/>
            <person name="Parker B.J."/>
            <person name="Washietl S."/>
            <person name="Kheradpour P."/>
            <person name="Ernst J."/>
            <person name="Jordan G."/>
            <person name="Mauceli E."/>
            <person name="Ward L.D."/>
            <person name="Lowe C.B."/>
            <person name="Holloway A.K."/>
            <person name="Clamp M."/>
            <person name="Gnerre S."/>
            <person name="Alfoldi J."/>
            <person name="Beal K."/>
            <person name="Chang J."/>
            <person name="Clawson H."/>
            <person name="Cuff J."/>
            <person name="Di Palma F."/>
            <person name="Fitzgerald S."/>
            <person name="Flicek P."/>
            <person name="Guttman M."/>
            <person name="Hubisz M.J."/>
            <person name="Jaffe D.B."/>
            <person name="Jungreis I."/>
            <person name="Kent W.J."/>
            <person name="Kostka D."/>
            <person name="Lara M."/>
            <person name="Martins A.L."/>
            <person name="Massingham T."/>
            <person name="Moltke I."/>
            <person name="Raney B.J."/>
            <person name="Rasmussen M.D."/>
            <person name="Robinson J."/>
            <person name="Stark A."/>
            <person name="Vilella A.J."/>
            <person name="Wen J."/>
            <person name="Xie X."/>
            <person name="Zody M.C."/>
            <person name="Baldwin J."/>
            <person name="Bloom T."/>
            <person name="Chin C.W."/>
            <person name="Heiman D."/>
            <person name="Nicol R."/>
            <person name="Nusbaum C."/>
            <person name="Young S."/>
            <person name="Wilkinson J."/>
            <person name="Worley K.C."/>
            <person name="Kovar C.L."/>
            <person name="Muzny D.M."/>
            <person name="Gibbs R.A."/>
            <person name="Cree A."/>
            <person name="Dihn H.H."/>
            <person name="Fowler G."/>
            <person name="Jhangiani S."/>
            <person name="Joshi V."/>
            <person name="Lee S."/>
            <person name="Lewis L.R."/>
            <person name="Nazareth L.V."/>
            <person name="Okwuonu G."/>
            <person name="Santibanez J."/>
            <person name="Warren W.C."/>
            <person name="Mardis E.R."/>
            <person name="Weinstock G.M."/>
            <person name="Wilson R.K."/>
            <person name="Delehaunty K."/>
            <person name="Dooling D."/>
            <person name="Fronik C."/>
            <person name="Fulton L."/>
            <person name="Fulton B."/>
            <person name="Graves T."/>
            <person name="Minx P."/>
            <person name="Sodergren E."/>
            <person name="Birney E."/>
            <person name="Margulies E.H."/>
            <person name="Herrero J."/>
            <person name="Green E.D."/>
            <person name="Haussler D."/>
            <person name="Siepel A."/>
            <person name="Goldman N."/>
            <person name="Pollard K.S."/>
            <person name="Pedersen J.S."/>
            <person name="Lander E.S."/>
            <person name="Kellis M."/>
        </authorList>
    </citation>
    <scope>NUCLEOTIDE SEQUENCE [LARGE SCALE GENOMIC DNA]</scope>
    <source>
        <strain evidence="14 15">Thorbecke inbred</strain>
    </source>
</reference>
<sequence>MLSLKNVYFFQAGIGILANAFLLLFHIFNIYQNHRPKPTDLTTCHLAFVHIVMLLTALDTLSADMFMSLNFPNDFKCKALLYMSRVMRGLSICTTCLLSIIQVITISPSTFCLSRFKHKLTNYVSYAFFCFWSLNLSSNSNMIIYTVAHSNMTNLFNINMYCSLSSMKPIIMEIFLTLALSQNVVFVGIMLLSSAYMVIFLSSHERRSEYLHSTSITPRTSPAKRATQTVLLLVSFFVIMYCLDIIISSFSTIFGKYDPVIWDVQRLVVNVYAMASPLVFISSDKRIIGIFQKHD</sequence>
<accession>G1U6H8</accession>
<dbReference type="RefSeq" id="NP_001160673.1">
    <property type="nucleotide sequence ID" value="NM_001167201.1"/>
</dbReference>
<dbReference type="GO" id="GO:0019236">
    <property type="term" value="P:response to pheromone"/>
    <property type="evidence" value="ECO:0007669"/>
    <property type="project" value="UniProtKB-KW"/>
</dbReference>
<dbReference type="PROSITE" id="PS50262">
    <property type="entry name" value="G_PROTEIN_RECEP_F1_2"/>
    <property type="match status" value="1"/>
</dbReference>
<evidence type="ECO:0000256" key="9">
    <source>
        <dbReference type="ARBA" id="ARBA00023157"/>
    </source>
</evidence>
<keyword evidence="5 12" id="KW-0812">Transmembrane</keyword>
<feature type="transmembrane region" description="Helical" evidence="12">
    <location>
        <begin position="90"/>
        <end position="111"/>
    </location>
</feature>
<dbReference type="FunFam" id="1.20.1070.10:FF:000051">
    <property type="entry name" value="Vomeronasal type-1 receptor"/>
    <property type="match status" value="1"/>
</dbReference>
<dbReference type="Gene3D" id="1.20.1070.10">
    <property type="entry name" value="Rhodopsin 7-helix transmembrane proteins"/>
    <property type="match status" value="1"/>
</dbReference>
<dbReference type="SUPFAM" id="SSF81321">
    <property type="entry name" value="Family A G protein-coupled receptor-like"/>
    <property type="match status" value="1"/>
</dbReference>
<dbReference type="InParanoid" id="G1U6H8"/>
<evidence type="ECO:0000256" key="8">
    <source>
        <dbReference type="ARBA" id="ARBA00023136"/>
    </source>
</evidence>
<dbReference type="GeneTree" id="ENSGT01030000234553"/>
<evidence type="ECO:0000256" key="12">
    <source>
        <dbReference type="RuleBase" id="RU364061"/>
    </source>
</evidence>
<reference evidence="14" key="2">
    <citation type="submission" date="2025-08" db="UniProtKB">
        <authorList>
            <consortium name="Ensembl"/>
        </authorList>
    </citation>
    <scope>IDENTIFICATION</scope>
    <source>
        <strain evidence="14">Thorbecke</strain>
    </source>
</reference>
<feature type="transmembrane region" description="Helical" evidence="12">
    <location>
        <begin position="160"/>
        <end position="178"/>
    </location>
</feature>
<keyword evidence="8 12" id="KW-0472">Membrane</keyword>
<protein>
    <recommendedName>
        <fullName evidence="12">Vomeronasal type-1 receptor</fullName>
    </recommendedName>
</protein>
<dbReference type="Proteomes" id="UP000001811">
    <property type="component" value="Chromosome 18"/>
</dbReference>
<keyword evidence="11 12" id="KW-0807">Transducer</keyword>
<keyword evidence="10 12" id="KW-0675">Receptor</keyword>